<dbReference type="CDD" id="cd20704">
    <property type="entry name" value="Orc3"/>
    <property type="match status" value="1"/>
</dbReference>
<accession>A0ABR3T0W9</accession>
<evidence type="ECO:0000256" key="3">
    <source>
        <dbReference type="ARBA" id="ARBA00022705"/>
    </source>
</evidence>
<evidence type="ECO:0000256" key="2">
    <source>
        <dbReference type="ARBA" id="ARBA00010977"/>
    </source>
</evidence>
<dbReference type="InterPro" id="IPR020795">
    <property type="entry name" value="ORC3"/>
</dbReference>
<keyword evidence="3" id="KW-0235">DNA replication</keyword>
<evidence type="ECO:0000256" key="4">
    <source>
        <dbReference type="ARBA" id="ARBA00023125"/>
    </source>
</evidence>
<keyword evidence="5" id="KW-0539">Nucleus</keyword>
<proteinExistence type="inferred from homology"/>
<reference evidence="8 9" key="1">
    <citation type="submission" date="2024-02" db="EMBL/GenBank/DDBJ databases">
        <title>De novo assembly and annotation of 12 fungi associated with fruit tree decline syndrome in Ontario, Canada.</title>
        <authorList>
            <person name="Sulman M."/>
            <person name="Ellouze W."/>
            <person name="Ilyukhin E."/>
        </authorList>
    </citation>
    <scope>NUCLEOTIDE SEQUENCE [LARGE SCALE GENOMIC DNA]</scope>
    <source>
        <strain evidence="8 9">M1-105</strain>
    </source>
</reference>
<feature type="domain" description="Origin recognition complex subunit 3 winged helix C-terminal" evidence="7">
    <location>
        <begin position="534"/>
        <end position="639"/>
    </location>
</feature>
<keyword evidence="4" id="KW-0238">DNA-binding</keyword>
<dbReference type="PANTHER" id="PTHR12748:SF0">
    <property type="entry name" value="ORIGIN RECOGNITION COMPLEX SUBUNIT 3"/>
    <property type="match status" value="1"/>
</dbReference>
<comment type="similarity">
    <text evidence="2">Belongs to the ORC3 family.</text>
</comment>
<dbReference type="Pfam" id="PF07034">
    <property type="entry name" value="ORC3_N"/>
    <property type="match status" value="1"/>
</dbReference>
<keyword evidence="9" id="KW-1185">Reference proteome</keyword>
<comment type="caution">
    <text evidence="8">The sequence shown here is derived from an EMBL/GenBank/DDBJ whole genome shotgun (WGS) entry which is preliminary data.</text>
</comment>
<evidence type="ECO:0000256" key="5">
    <source>
        <dbReference type="ARBA" id="ARBA00023242"/>
    </source>
</evidence>
<evidence type="ECO:0000313" key="9">
    <source>
        <dbReference type="Proteomes" id="UP001521116"/>
    </source>
</evidence>
<sequence length="642" mass="71804">MEHEKCYVFKPQEDRPSKRRRVNGASDNASLELRKKTCRELWDAQQGRIDEVIDHVNRATLDEIISFIKTAYFNQDQATKIPTGLVVAGPSIASHAQFFDSLADRAAHEAQSTFVALSSNECPNLKTLLKNLIRKATSAEDDDGDEHVSTRRKGPKLLNYDLQLLLEWCKEQNPAHVVITFRDSEAFEGPLLADAIQLLSSWLDRIPFLLLFGIATSVEGFQEKLPSAAIRCLEGCKFDVAQADVVLEQVFLKTIDGERPLWLGSELSSRAIERHKDHIQSIETFVDALKYAYMSHFFANPLSIFLRPDLKYEQVSSKDLEALRNVDSFRNLLESDQFLFDYTKEQIIVTQQKIQGIVNTCLTLKQLRDSIPRLPDIPLSALYIRAASGELQSSHIVRDFLLAVKKAPSDTLTQLLAIAATSAPDAPDPTTPTRLQTRLSSLLASADQPLRSAHDLRHETLRTTVVAQKVELSKQRSALSATDAAYSAIVDELHAWLAACFEARLVPPQTLFLHEVAVHDLRSPHRDVFTPRPRMAVERALAAPHDYLNCSCCGDAKGAEGALSSTQPPTAILYQLYLESGNLINVNDLWLAFHAIVGEDEEDESMTMALFQRSLAELKYLGLIKASRKKTDHVAKLAWKGL</sequence>
<organism evidence="8 9">
    <name type="scientific">Neofusicoccum ribis</name>
    <dbReference type="NCBI Taxonomy" id="45134"/>
    <lineage>
        <taxon>Eukaryota</taxon>
        <taxon>Fungi</taxon>
        <taxon>Dikarya</taxon>
        <taxon>Ascomycota</taxon>
        <taxon>Pezizomycotina</taxon>
        <taxon>Dothideomycetes</taxon>
        <taxon>Dothideomycetes incertae sedis</taxon>
        <taxon>Botryosphaeriales</taxon>
        <taxon>Botryosphaeriaceae</taxon>
        <taxon>Neofusicoccum</taxon>
    </lineage>
</organism>
<feature type="domain" description="Origin recognition complex subunit 3 N-terminal" evidence="6">
    <location>
        <begin position="4"/>
        <end position="305"/>
    </location>
</feature>
<name>A0ABR3T0W9_9PEZI</name>
<dbReference type="InterPro" id="IPR040855">
    <property type="entry name" value="ORC_WH_C"/>
</dbReference>
<dbReference type="PANTHER" id="PTHR12748">
    <property type="entry name" value="ORIGIN RECOGNITION COMPLEX SUBUNIT 3"/>
    <property type="match status" value="1"/>
</dbReference>
<dbReference type="Pfam" id="PF18137">
    <property type="entry name" value="WHD_ORC"/>
    <property type="match status" value="1"/>
</dbReference>
<comment type="subcellular location">
    <subcellularLocation>
        <location evidence="1">Nucleus</location>
    </subcellularLocation>
</comment>
<protein>
    <submittedName>
        <fullName evidence="8">Origin recognition complex subunit 3</fullName>
    </submittedName>
</protein>
<dbReference type="Proteomes" id="UP001521116">
    <property type="component" value="Unassembled WGS sequence"/>
</dbReference>
<evidence type="ECO:0000259" key="6">
    <source>
        <dbReference type="Pfam" id="PF07034"/>
    </source>
</evidence>
<gene>
    <name evidence="8" type="primary">ORC3</name>
    <name evidence="8" type="ORF">SLS56_003040</name>
</gene>
<evidence type="ECO:0000313" key="8">
    <source>
        <dbReference type="EMBL" id="KAL1633177.1"/>
    </source>
</evidence>
<evidence type="ECO:0000256" key="1">
    <source>
        <dbReference type="ARBA" id="ARBA00004123"/>
    </source>
</evidence>
<dbReference type="InterPro" id="IPR045667">
    <property type="entry name" value="ORC3_N"/>
</dbReference>
<dbReference type="EMBL" id="JAJVDC020000023">
    <property type="protein sequence ID" value="KAL1633177.1"/>
    <property type="molecule type" value="Genomic_DNA"/>
</dbReference>
<evidence type="ECO:0000259" key="7">
    <source>
        <dbReference type="Pfam" id="PF18137"/>
    </source>
</evidence>